<name>A0A1C7Z7J0_PSESX</name>
<comment type="caution">
    <text evidence="1">The sequence shown here is derived from an EMBL/GenBank/DDBJ whole genome shotgun (WGS) entry which is preliminary data.</text>
</comment>
<sequence>MRTKFWRFAYEENELTSILRSDELAFPDLSKWPKAKNNSPEKIFEDIKIGDFVLLANFNRTSETGIAKAIGKVIVKGDVRINMHWIKSVPSLSLIPNIQGGVAVWNTEGVFCFDDQPAKRYKLDAHAKKLFASGT</sequence>
<dbReference type="AlphaFoldDB" id="A0A1C7Z7J0"/>
<gene>
    <name evidence="1" type="ORF">AFK24_15515</name>
</gene>
<dbReference type="EMBL" id="LGSI01000049">
    <property type="protein sequence ID" value="OCR24165.1"/>
    <property type="molecule type" value="Genomic_DNA"/>
</dbReference>
<proteinExistence type="predicted"/>
<evidence type="ECO:0000313" key="2">
    <source>
        <dbReference type="Proteomes" id="UP000093104"/>
    </source>
</evidence>
<organism evidence="1 2">
    <name type="scientific">Pseudomonas syringae</name>
    <dbReference type="NCBI Taxonomy" id="317"/>
    <lineage>
        <taxon>Bacteria</taxon>
        <taxon>Pseudomonadati</taxon>
        <taxon>Pseudomonadota</taxon>
        <taxon>Gammaproteobacteria</taxon>
        <taxon>Pseudomonadales</taxon>
        <taxon>Pseudomonadaceae</taxon>
        <taxon>Pseudomonas</taxon>
    </lineage>
</organism>
<accession>A0A1C7Z7J0</accession>
<reference evidence="1 2" key="1">
    <citation type="submission" date="2015-07" db="EMBL/GenBank/DDBJ databases">
        <title>Draft genome sequence of a diazotrophic, plant growth-promoting rhizobacterium of the Pseudomonas syringae complex.</title>
        <authorList>
            <person name="Patten C.L."/>
            <person name="Jeong H."/>
        </authorList>
    </citation>
    <scope>NUCLEOTIDE SEQUENCE [LARGE SCALE GENOMIC DNA]</scope>
    <source>
        <strain evidence="1 2">GR12-2</strain>
    </source>
</reference>
<evidence type="ECO:0000313" key="1">
    <source>
        <dbReference type="EMBL" id="OCR24165.1"/>
    </source>
</evidence>
<dbReference type="RefSeq" id="WP_065834040.1">
    <property type="nucleotide sequence ID" value="NZ_LGSI01000049.1"/>
</dbReference>
<dbReference type="Proteomes" id="UP000093104">
    <property type="component" value="Unassembled WGS sequence"/>
</dbReference>
<protein>
    <submittedName>
        <fullName evidence="1">Uncharacterized protein</fullName>
    </submittedName>
</protein>